<organism evidence="1 2">
    <name type="scientific">Trichinella spiralis</name>
    <name type="common">Trichina worm</name>
    <dbReference type="NCBI Taxonomy" id="6334"/>
    <lineage>
        <taxon>Eukaryota</taxon>
        <taxon>Metazoa</taxon>
        <taxon>Ecdysozoa</taxon>
        <taxon>Nematoda</taxon>
        <taxon>Enoplea</taxon>
        <taxon>Dorylaimia</taxon>
        <taxon>Trichinellida</taxon>
        <taxon>Trichinellidae</taxon>
        <taxon>Trichinella</taxon>
    </lineage>
</organism>
<evidence type="ECO:0000313" key="1">
    <source>
        <dbReference type="EMBL" id="KRY37246.1"/>
    </source>
</evidence>
<dbReference type="EMBL" id="JYDH01000035">
    <property type="protein sequence ID" value="KRY37246.1"/>
    <property type="molecule type" value="Genomic_DNA"/>
</dbReference>
<dbReference type="Proteomes" id="UP000054776">
    <property type="component" value="Unassembled WGS sequence"/>
</dbReference>
<name>A0A0V1BK62_TRISP</name>
<proteinExistence type="predicted"/>
<dbReference type="InParanoid" id="A0A0V1BK62"/>
<evidence type="ECO:0000313" key="2">
    <source>
        <dbReference type="Proteomes" id="UP000054776"/>
    </source>
</evidence>
<sequence length="136" mass="15850">MGITDEKLDFCIQAVQSFHNLRILFKKGSNLQQLNFGRNGIKIPGIAGHVCFVCSWQKFAIKILCKVETSHFVFEKNKNIPQLNSKRYNPDLQRHPMHVTEFTYTDNIFVECKFHQAYTPDLLHSRYSKTSTIKVE</sequence>
<reference evidence="1 2" key="1">
    <citation type="submission" date="2015-01" db="EMBL/GenBank/DDBJ databases">
        <title>Evolution of Trichinella species and genotypes.</title>
        <authorList>
            <person name="Korhonen P.K."/>
            <person name="Edoardo P."/>
            <person name="Giuseppe L.R."/>
            <person name="Gasser R.B."/>
        </authorList>
    </citation>
    <scope>NUCLEOTIDE SEQUENCE [LARGE SCALE GENOMIC DNA]</scope>
    <source>
        <strain evidence="1">ISS3</strain>
    </source>
</reference>
<dbReference type="AlphaFoldDB" id="A0A0V1BK62"/>
<accession>A0A0V1BK62</accession>
<comment type="caution">
    <text evidence="1">The sequence shown here is derived from an EMBL/GenBank/DDBJ whole genome shotgun (WGS) entry which is preliminary data.</text>
</comment>
<protein>
    <submittedName>
        <fullName evidence="1">Uncharacterized protein</fullName>
    </submittedName>
</protein>
<keyword evidence="2" id="KW-1185">Reference proteome</keyword>
<gene>
    <name evidence="1" type="ORF">T01_15621</name>
</gene>